<protein>
    <submittedName>
        <fullName evidence="1">Uncharacterized protein</fullName>
    </submittedName>
</protein>
<feature type="non-terminal residue" evidence="1">
    <location>
        <position position="1"/>
    </location>
</feature>
<reference evidence="1 2" key="1">
    <citation type="journal article" date="2020" name="Cell">
        <title>Large-Scale Comparative Analyses of Tick Genomes Elucidate Their Genetic Diversity and Vector Capacities.</title>
        <authorList>
            <consortium name="Tick Genome and Microbiome Consortium (TIGMIC)"/>
            <person name="Jia N."/>
            <person name="Wang J."/>
            <person name="Shi W."/>
            <person name="Du L."/>
            <person name="Sun Y."/>
            <person name="Zhan W."/>
            <person name="Jiang J.F."/>
            <person name="Wang Q."/>
            <person name="Zhang B."/>
            <person name="Ji P."/>
            <person name="Bell-Sakyi L."/>
            <person name="Cui X.M."/>
            <person name="Yuan T.T."/>
            <person name="Jiang B.G."/>
            <person name="Yang W.F."/>
            <person name="Lam T.T."/>
            <person name="Chang Q.C."/>
            <person name="Ding S.J."/>
            <person name="Wang X.J."/>
            <person name="Zhu J.G."/>
            <person name="Ruan X.D."/>
            <person name="Zhao L."/>
            <person name="Wei J.T."/>
            <person name="Ye R.Z."/>
            <person name="Que T.C."/>
            <person name="Du C.H."/>
            <person name="Zhou Y.H."/>
            <person name="Cheng J.X."/>
            <person name="Dai P.F."/>
            <person name="Guo W.B."/>
            <person name="Han X.H."/>
            <person name="Huang E.J."/>
            <person name="Li L.F."/>
            <person name="Wei W."/>
            <person name="Gao Y.C."/>
            <person name="Liu J.Z."/>
            <person name="Shao H.Z."/>
            <person name="Wang X."/>
            <person name="Wang C.C."/>
            <person name="Yang T.C."/>
            <person name="Huo Q.B."/>
            <person name="Li W."/>
            <person name="Chen H.Y."/>
            <person name="Chen S.E."/>
            <person name="Zhou L.G."/>
            <person name="Ni X.B."/>
            <person name="Tian J.H."/>
            <person name="Sheng Y."/>
            <person name="Liu T."/>
            <person name="Pan Y.S."/>
            <person name="Xia L.Y."/>
            <person name="Li J."/>
            <person name="Zhao F."/>
            <person name="Cao W.C."/>
        </authorList>
    </citation>
    <scope>NUCLEOTIDE SEQUENCE [LARGE SCALE GENOMIC DNA]</scope>
    <source>
        <strain evidence="1">Iper-2018</strain>
    </source>
</reference>
<organism evidence="1 2">
    <name type="scientific">Ixodes persulcatus</name>
    <name type="common">Taiga tick</name>
    <dbReference type="NCBI Taxonomy" id="34615"/>
    <lineage>
        <taxon>Eukaryota</taxon>
        <taxon>Metazoa</taxon>
        <taxon>Ecdysozoa</taxon>
        <taxon>Arthropoda</taxon>
        <taxon>Chelicerata</taxon>
        <taxon>Arachnida</taxon>
        <taxon>Acari</taxon>
        <taxon>Parasitiformes</taxon>
        <taxon>Ixodida</taxon>
        <taxon>Ixodoidea</taxon>
        <taxon>Ixodidae</taxon>
        <taxon>Ixodinae</taxon>
        <taxon>Ixodes</taxon>
    </lineage>
</organism>
<accession>A0AC60QZ26</accession>
<sequence length="411" mass="45478">HVKQLGSRRIMRTFVALILAVSGVFLFDKGHSSDQDSSESSGIAVTTPVNIEGDTNASRSRGGRLISKYSNQNLDLNSEAIRFKDRINRTRRSPEDISAIYEVYTNRKRNGTSDYFSPAIIARHVDDFPSIAALLDPDQKLYLLVHGWLGSSASFSSISSSSSSSRKVKDEELAGIKNELLRVENATVIVVDWFEEAKYIYSESQQNAKQMADGMAWLVKTLVEAGALSVSKVHYIGHSLGAQAAKYFAQSLKLILNGQKIGRITGLDPAIGFEGSEHLDKDDADFVDVIHTSIGFLQLGVRDPIGHVDFYPDGGGRQSGCYIFRFAQVIESRCTTATCDIKLQHQWLPKQVILLALLDYCNQFQYLNVGMLRQCRDHVQEVGTGWHSGSSDDPGTCGLSQWDRHVPTDPV</sequence>
<name>A0AC60QZ26_IXOPE</name>
<proteinExistence type="predicted"/>
<gene>
    <name evidence="1" type="ORF">HPB47_013196</name>
</gene>
<evidence type="ECO:0000313" key="2">
    <source>
        <dbReference type="Proteomes" id="UP000805193"/>
    </source>
</evidence>
<keyword evidence="2" id="KW-1185">Reference proteome</keyword>
<dbReference type="Proteomes" id="UP000805193">
    <property type="component" value="Unassembled WGS sequence"/>
</dbReference>
<dbReference type="EMBL" id="JABSTQ010001173">
    <property type="protein sequence ID" value="KAG0444940.1"/>
    <property type="molecule type" value="Genomic_DNA"/>
</dbReference>
<comment type="caution">
    <text evidence="1">The sequence shown here is derived from an EMBL/GenBank/DDBJ whole genome shotgun (WGS) entry which is preliminary data.</text>
</comment>
<evidence type="ECO:0000313" key="1">
    <source>
        <dbReference type="EMBL" id="KAG0444940.1"/>
    </source>
</evidence>